<dbReference type="AlphaFoldDB" id="A0A4S4EJG9"/>
<accession>A0A4S4EJG9</accession>
<organism evidence="3 4">
    <name type="scientific">Camellia sinensis var. sinensis</name>
    <name type="common">China tea</name>
    <dbReference type="NCBI Taxonomy" id="542762"/>
    <lineage>
        <taxon>Eukaryota</taxon>
        <taxon>Viridiplantae</taxon>
        <taxon>Streptophyta</taxon>
        <taxon>Embryophyta</taxon>
        <taxon>Tracheophyta</taxon>
        <taxon>Spermatophyta</taxon>
        <taxon>Magnoliopsida</taxon>
        <taxon>eudicotyledons</taxon>
        <taxon>Gunneridae</taxon>
        <taxon>Pentapetalae</taxon>
        <taxon>asterids</taxon>
        <taxon>Ericales</taxon>
        <taxon>Theaceae</taxon>
        <taxon>Camellia</taxon>
    </lineage>
</organism>
<evidence type="ECO:0000313" key="4">
    <source>
        <dbReference type="Proteomes" id="UP000306102"/>
    </source>
</evidence>
<reference evidence="3 4" key="1">
    <citation type="journal article" date="2018" name="Proc. Natl. Acad. Sci. U.S.A.">
        <title>Draft genome sequence of Camellia sinensis var. sinensis provides insights into the evolution of the tea genome and tea quality.</title>
        <authorList>
            <person name="Wei C."/>
            <person name="Yang H."/>
            <person name="Wang S."/>
            <person name="Zhao J."/>
            <person name="Liu C."/>
            <person name="Gao L."/>
            <person name="Xia E."/>
            <person name="Lu Y."/>
            <person name="Tai Y."/>
            <person name="She G."/>
            <person name="Sun J."/>
            <person name="Cao H."/>
            <person name="Tong W."/>
            <person name="Gao Q."/>
            <person name="Li Y."/>
            <person name="Deng W."/>
            <person name="Jiang X."/>
            <person name="Wang W."/>
            <person name="Chen Q."/>
            <person name="Zhang S."/>
            <person name="Li H."/>
            <person name="Wu J."/>
            <person name="Wang P."/>
            <person name="Li P."/>
            <person name="Shi C."/>
            <person name="Zheng F."/>
            <person name="Jian J."/>
            <person name="Huang B."/>
            <person name="Shan D."/>
            <person name="Shi M."/>
            <person name="Fang C."/>
            <person name="Yue Y."/>
            <person name="Li F."/>
            <person name="Li D."/>
            <person name="Wei S."/>
            <person name="Han B."/>
            <person name="Jiang C."/>
            <person name="Yin Y."/>
            <person name="Xia T."/>
            <person name="Zhang Z."/>
            <person name="Bennetzen J.L."/>
            <person name="Zhao S."/>
            <person name="Wan X."/>
        </authorList>
    </citation>
    <scope>NUCLEOTIDE SEQUENCE [LARGE SCALE GENOMIC DNA]</scope>
    <source>
        <strain evidence="4">cv. Shuchazao</strain>
        <tissue evidence="3">Leaf</tissue>
    </source>
</reference>
<feature type="transmembrane region" description="Helical" evidence="2">
    <location>
        <begin position="220"/>
        <end position="243"/>
    </location>
</feature>
<dbReference type="PANTHER" id="PTHR31045:SF30">
    <property type="entry name" value="PLAC8 FAMILY PROTEIN"/>
    <property type="match status" value="1"/>
</dbReference>
<dbReference type="NCBIfam" id="TIGR01571">
    <property type="entry name" value="A_thal_Cys_rich"/>
    <property type="match status" value="1"/>
</dbReference>
<feature type="compositionally biased region" description="Low complexity" evidence="1">
    <location>
        <begin position="12"/>
        <end position="21"/>
    </location>
</feature>
<dbReference type="Pfam" id="PF11204">
    <property type="entry name" value="DUF2985"/>
    <property type="match status" value="1"/>
</dbReference>
<dbReference type="InterPro" id="IPR021369">
    <property type="entry name" value="DUF2985"/>
</dbReference>
<dbReference type="GO" id="GO:0051762">
    <property type="term" value="P:sesquiterpene biosynthetic process"/>
    <property type="evidence" value="ECO:0007669"/>
    <property type="project" value="TreeGrafter"/>
</dbReference>
<dbReference type="Proteomes" id="UP000306102">
    <property type="component" value="Unassembled WGS sequence"/>
</dbReference>
<keyword evidence="2" id="KW-1133">Transmembrane helix</keyword>
<name>A0A4S4EJG9_CAMSN</name>
<evidence type="ECO:0000256" key="1">
    <source>
        <dbReference type="SAM" id="MobiDB-lite"/>
    </source>
</evidence>
<dbReference type="EMBL" id="SDRB02004278">
    <property type="protein sequence ID" value="THG16145.1"/>
    <property type="molecule type" value="Genomic_DNA"/>
</dbReference>
<evidence type="ECO:0008006" key="5">
    <source>
        <dbReference type="Google" id="ProtNLM"/>
    </source>
</evidence>
<sequence>MVSTDNGGNNGGIEESNGSSEVKSQIPLHISGSQKGLINDESSQNRFHDDSSALPKRLRFLKFGSLASPSVKFQRIATQRDEISRAVPSVTNHALREQFNKVFSRKIDWVSLWKMGKEWFRDPMNMALFVWIIGVAVSGAILFLVMTGMLNGALLKKKSQRNAWFEVNNQILNALFTLMCLYQHPKRIYHLILLIRWRPEDISKLRMIYCKNGTYKPHEWAHMMVVVVLLHLNCFAQYALCGLNLGYKRSERPAIGVGITISVAMAAPAIAGVYSIVSPLGKDYDSELDEESQVQINQPSQSRLKSLEKRFSFASRDERMVIESRPKWSGGVLDFWDDISLAYLSLFCSFCVFGWNMERLGFGNMYVHIATFLLFCMAPFWIFNLAAININNEAIREALGITGIFLCVFGLLYGGFWRIQIRKRFNLPPYSFCCGKPAIADCTLWLFCCWCSLAQEVRTGNTYDIVEDKFCRKQVDGSDQLPISPLLREDGDFQYRSGPSSPLGNVSSSSQITKANSPSPSRLPQGHCSPNRHLPLMEEEESRSRGKDATMTPPAPSLIEREAN</sequence>
<proteinExistence type="predicted"/>
<feature type="transmembrane region" description="Helical" evidence="2">
    <location>
        <begin position="128"/>
        <end position="155"/>
    </location>
</feature>
<keyword evidence="2" id="KW-0812">Transmembrane</keyword>
<keyword evidence="4" id="KW-1185">Reference proteome</keyword>
<dbReference type="GO" id="GO:0009975">
    <property type="term" value="F:cyclase activity"/>
    <property type="evidence" value="ECO:0007669"/>
    <property type="project" value="TreeGrafter"/>
</dbReference>
<dbReference type="InterPro" id="IPR006461">
    <property type="entry name" value="PLAC_motif_containing"/>
</dbReference>
<comment type="caution">
    <text evidence="3">The sequence shown here is derived from an EMBL/GenBank/DDBJ whole genome shotgun (WGS) entry which is preliminary data.</text>
</comment>
<keyword evidence="2" id="KW-0472">Membrane</keyword>
<feature type="transmembrane region" description="Helical" evidence="2">
    <location>
        <begin position="339"/>
        <end position="357"/>
    </location>
</feature>
<feature type="region of interest" description="Disordered" evidence="1">
    <location>
        <begin position="498"/>
        <end position="564"/>
    </location>
</feature>
<feature type="transmembrane region" description="Helical" evidence="2">
    <location>
        <begin position="369"/>
        <end position="388"/>
    </location>
</feature>
<dbReference type="PANTHER" id="PTHR31045">
    <property type="entry name" value="PLAC8 FAMILY PROTEIN-RELATED"/>
    <property type="match status" value="1"/>
</dbReference>
<evidence type="ECO:0000256" key="2">
    <source>
        <dbReference type="SAM" id="Phobius"/>
    </source>
</evidence>
<evidence type="ECO:0000313" key="3">
    <source>
        <dbReference type="EMBL" id="THG16145.1"/>
    </source>
</evidence>
<dbReference type="STRING" id="542762.A0A4S4EJG9"/>
<feature type="compositionally biased region" description="Polar residues" evidence="1">
    <location>
        <begin position="511"/>
        <end position="522"/>
    </location>
</feature>
<feature type="transmembrane region" description="Helical" evidence="2">
    <location>
        <begin position="255"/>
        <end position="277"/>
    </location>
</feature>
<dbReference type="Pfam" id="PF04749">
    <property type="entry name" value="PLAC8"/>
    <property type="match status" value="1"/>
</dbReference>
<feature type="region of interest" description="Disordered" evidence="1">
    <location>
        <begin position="1"/>
        <end position="23"/>
    </location>
</feature>
<gene>
    <name evidence="3" type="ORF">TEA_006587</name>
</gene>
<feature type="transmembrane region" description="Helical" evidence="2">
    <location>
        <begin position="394"/>
        <end position="416"/>
    </location>
</feature>
<protein>
    <recommendedName>
        <fullName evidence="5">PLAC8 family protein</fullName>
    </recommendedName>
</protein>
<feature type="compositionally biased region" description="Low complexity" evidence="1">
    <location>
        <begin position="498"/>
        <end position="510"/>
    </location>
</feature>